<evidence type="ECO:0000256" key="3">
    <source>
        <dbReference type="ARBA" id="ARBA00022603"/>
    </source>
</evidence>
<dbReference type="RefSeq" id="WP_121443075.1">
    <property type="nucleotide sequence ID" value="NZ_RCDA01000005.1"/>
</dbReference>
<keyword evidence="1 6" id="KW-0963">Cytoplasm</keyword>
<dbReference type="GO" id="GO:0070677">
    <property type="term" value="F:rRNA (cytosine-2'-O-)-methyltransferase activity"/>
    <property type="evidence" value="ECO:0007669"/>
    <property type="project" value="UniProtKB-UniRule"/>
</dbReference>
<dbReference type="EMBL" id="RCDA01000005">
    <property type="protein sequence ID" value="RLK46868.1"/>
    <property type="molecule type" value="Genomic_DNA"/>
</dbReference>
<dbReference type="AlphaFoldDB" id="A0A498C273"/>
<dbReference type="EC" id="2.1.1.198" evidence="6"/>
<dbReference type="Pfam" id="PF23016">
    <property type="entry name" value="RsmI_C"/>
    <property type="match status" value="1"/>
</dbReference>
<dbReference type="CDD" id="cd11648">
    <property type="entry name" value="RsmI"/>
    <property type="match status" value="1"/>
</dbReference>
<dbReference type="SUPFAM" id="SSF53790">
    <property type="entry name" value="Tetrapyrrole methylase"/>
    <property type="match status" value="1"/>
</dbReference>
<keyword evidence="5 6" id="KW-0949">S-adenosyl-L-methionine</keyword>
<comment type="catalytic activity">
    <reaction evidence="6">
        <text>cytidine(1402) in 16S rRNA + S-adenosyl-L-methionine = 2'-O-methylcytidine(1402) in 16S rRNA + S-adenosyl-L-homocysteine + H(+)</text>
        <dbReference type="Rhea" id="RHEA:42924"/>
        <dbReference type="Rhea" id="RHEA-COMP:10285"/>
        <dbReference type="Rhea" id="RHEA-COMP:10286"/>
        <dbReference type="ChEBI" id="CHEBI:15378"/>
        <dbReference type="ChEBI" id="CHEBI:57856"/>
        <dbReference type="ChEBI" id="CHEBI:59789"/>
        <dbReference type="ChEBI" id="CHEBI:74495"/>
        <dbReference type="ChEBI" id="CHEBI:82748"/>
        <dbReference type="EC" id="2.1.1.198"/>
    </reaction>
</comment>
<dbReference type="FunFam" id="3.40.1010.10:FF:000007">
    <property type="entry name" value="Ribosomal RNA small subunit methyltransferase I"/>
    <property type="match status" value="1"/>
</dbReference>
<dbReference type="InterPro" id="IPR053910">
    <property type="entry name" value="RsmI_HTH"/>
</dbReference>
<proteinExistence type="inferred from homology"/>
<sequence>MSNLQGTLFVVATPIGNRGDISQRAREVLAGVAVVAAEDTRHTGQLLGHYGIQARLVAVHEHNETRQVPGLIQRLQGGEDVALVSDAGTPLVSDPGYRLVTACIDAGVRVSPVPGPSAVMAALSVAGLPTDRFCFEGFLPARPGPRRKALAALASEPRTLVLLEASHRILASLGDMAEVFGGERQAVVARELTKTWETVLRGPLAALVRQVEADPDQRRGEFVVMLAGAPPAVSDDAALLAVLGPLLDELPVKRAARVAARITGAPRNRLYQLALDQKAADDGA</sequence>
<feature type="domain" description="RsmI HTH" evidence="8">
    <location>
        <begin position="235"/>
        <end position="278"/>
    </location>
</feature>
<dbReference type="Gene3D" id="3.40.1010.10">
    <property type="entry name" value="Cobalt-precorrin-4 Transmethylase, Domain 1"/>
    <property type="match status" value="1"/>
</dbReference>
<keyword evidence="4 6" id="KW-0808">Transferase</keyword>
<dbReference type="PANTHER" id="PTHR46111">
    <property type="entry name" value="RIBOSOMAL RNA SMALL SUBUNIT METHYLTRANSFERASE I"/>
    <property type="match status" value="1"/>
</dbReference>
<dbReference type="HAMAP" id="MF_01877">
    <property type="entry name" value="16SrRNA_methyltr_I"/>
    <property type="match status" value="1"/>
</dbReference>
<dbReference type="InterPro" id="IPR000878">
    <property type="entry name" value="4pyrrol_Mease"/>
</dbReference>
<evidence type="ECO:0000256" key="5">
    <source>
        <dbReference type="ARBA" id="ARBA00022691"/>
    </source>
</evidence>
<comment type="caution">
    <text evidence="9">The sequence shown here is derived from an EMBL/GenBank/DDBJ whole genome shotgun (WGS) entry which is preliminary data.</text>
</comment>
<dbReference type="PANTHER" id="PTHR46111:SF1">
    <property type="entry name" value="RIBOSOMAL RNA SMALL SUBUNIT METHYLTRANSFERASE I"/>
    <property type="match status" value="1"/>
</dbReference>
<evidence type="ECO:0000256" key="1">
    <source>
        <dbReference type="ARBA" id="ARBA00022490"/>
    </source>
</evidence>
<dbReference type="Proteomes" id="UP000275461">
    <property type="component" value="Unassembled WGS sequence"/>
</dbReference>
<dbReference type="Gene3D" id="3.30.950.10">
    <property type="entry name" value="Methyltransferase, Cobalt-precorrin-4 Transmethylase, Domain 2"/>
    <property type="match status" value="1"/>
</dbReference>
<dbReference type="InterPro" id="IPR014777">
    <property type="entry name" value="4pyrrole_Mease_sub1"/>
</dbReference>
<evidence type="ECO:0000259" key="7">
    <source>
        <dbReference type="Pfam" id="PF00590"/>
    </source>
</evidence>
<comment type="subcellular location">
    <subcellularLocation>
        <location evidence="6">Cytoplasm</location>
    </subcellularLocation>
</comment>
<dbReference type="PROSITE" id="PS01296">
    <property type="entry name" value="RSMI"/>
    <property type="match status" value="1"/>
</dbReference>
<dbReference type="PIRSF" id="PIRSF005917">
    <property type="entry name" value="MTase_YraL"/>
    <property type="match status" value="1"/>
</dbReference>
<keyword evidence="2 6" id="KW-0698">rRNA processing</keyword>
<evidence type="ECO:0000313" key="9">
    <source>
        <dbReference type="EMBL" id="RLK46868.1"/>
    </source>
</evidence>
<feature type="domain" description="Tetrapyrrole methylase" evidence="7">
    <location>
        <begin position="7"/>
        <end position="207"/>
    </location>
</feature>
<name>A0A498C273_9GAMM</name>
<keyword evidence="10" id="KW-1185">Reference proteome</keyword>
<comment type="similarity">
    <text evidence="6">Belongs to the methyltransferase superfamily. RsmI family.</text>
</comment>
<dbReference type="GO" id="GO:0005737">
    <property type="term" value="C:cytoplasm"/>
    <property type="evidence" value="ECO:0007669"/>
    <property type="project" value="UniProtKB-SubCell"/>
</dbReference>
<dbReference type="InterPro" id="IPR008189">
    <property type="entry name" value="rRNA_ssu_MeTfrase_I"/>
</dbReference>
<evidence type="ECO:0000313" key="10">
    <source>
        <dbReference type="Proteomes" id="UP000275461"/>
    </source>
</evidence>
<evidence type="ECO:0000256" key="6">
    <source>
        <dbReference type="HAMAP-Rule" id="MF_01877"/>
    </source>
</evidence>
<evidence type="ECO:0000256" key="2">
    <source>
        <dbReference type="ARBA" id="ARBA00022552"/>
    </source>
</evidence>
<dbReference type="FunFam" id="3.30.950.10:FF:000002">
    <property type="entry name" value="Ribosomal RNA small subunit methyltransferase I"/>
    <property type="match status" value="1"/>
</dbReference>
<dbReference type="OrthoDB" id="9809084at2"/>
<dbReference type="InterPro" id="IPR014776">
    <property type="entry name" value="4pyrrole_Mease_sub2"/>
</dbReference>
<organism evidence="9 10">
    <name type="scientific">Alkalispirillum mobile</name>
    <dbReference type="NCBI Taxonomy" id="85925"/>
    <lineage>
        <taxon>Bacteria</taxon>
        <taxon>Pseudomonadati</taxon>
        <taxon>Pseudomonadota</taxon>
        <taxon>Gammaproteobacteria</taxon>
        <taxon>Chromatiales</taxon>
        <taxon>Ectothiorhodospiraceae</taxon>
        <taxon>Alkalispirillum</taxon>
    </lineage>
</organism>
<comment type="function">
    <text evidence="6">Catalyzes the 2'-O-methylation of the ribose of cytidine 1402 (C1402) in 16S rRNA.</text>
</comment>
<evidence type="ECO:0000256" key="4">
    <source>
        <dbReference type="ARBA" id="ARBA00022679"/>
    </source>
</evidence>
<keyword evidence="3 6" id="KW-0489">Methyltransferase</keyword>
<accession>A0A498C273</accession>
<reference evidence="9 10" key="1">
    <citation type="submission" date="2018-10" db="EMBL/GenBank/DDBJ databases">
        <title>Genomic Encyclopedia of Type Strains, Phase IV (KMG-IV): sequencing the most valuable type-strain genomes for metagenomic binning, comparative biology and taxonomic classification.</title>
        <authorList>
            <person name="Goeker M."/>
        </authorList>
    </citation>
    <scope>NUCLEOTIDE SEQUENCE [LARGE SCALE GENOMIC DNA]</scope>
    <source>
        <strain evidence="9 10">DSM 12769</strain>
    </source>
</reference>
<evidence type="ECO:0000259" key="8">
    <source>
        <dbReference type="Pfam" id="PF23016"/>
    </source>
</evidence>
<gene>
    <name evidence="6" type="primary">rsmI</name>
    <name evidence="9" type="ORF">DFR31_2576</name>
</gene>
<protein>
    <recommendedName>
        <fullName evidence="6">Ribosomal RNA small subunit methyltransferase I</fullName>
        <ecNumber evidence="6">2.1.1.198</ecNumber>
    </recommendedName>
    <alternativeName>
        <fullName evidence="6">16S rRNA 2'-O-ribose C1402 methyltransferase</fullName>
    </alternativeName>
    <alternativeName>
        <fullName evidence="6">rRNA (cytidine-2'-O-)-methyltransferase RsmI</fullName>
    </alternativeName>
</protein>
<dbReference type="NCBIfam" id="TIGR00096">
    <property type="entry name" value="16S rRNA (cytidine(1402)-2'-O)-methyltransferase"/>
    <property type="match status" value="1"/>
</dbReference>
<dbReference type="InterPro" id="IPR035996">
    <property type="entry name" value="4pyrrol_Methylase_sf"/>
</dbReference>
<dbReference type="Pfam" id="PF00590">
    <property type="entry name" value="TP_methylase"/>
    <property type="match status" value="1"/>
</dbReference>
<dbReference type="InterPro" id="IPR018063">
    <property type="entry name" value="SAM_MeTrfase_RsmI_CS"/>
</dbReference>